<accession>A0A1C7Z751</accession>
<comment type="caution">
    <text evidence="2">The sequence shown here is derived from an EMBL/GenBank/DDBJ whole genome shotgun (WGS) entry which is preliminary data.</text>
</comment>
<evidence type="ECO:0000256" key="1">
    <source>
        <dbReference type="SAM" id="Phobius"/>
    </source>
</evidence>
<keyword evidence="1" id="KW-1133">Transmembrane helix</keyword>
<dbReference type="AlphaFoldDB" id="A0A1C7Z751"/>
<dbReference type="OrthoDB" id="7031296at2"/>
<sequence length="61" mass="6690">MSKAAVLFITVTLMFMSIDLLLPANTDAMSYAARIAAGVSFSAFVIALMMGRRFKFDPVLR</sequence>
<proteinExistence type="predicted"/>
<evidence type="ECO:0000313" key="2">
    <source>
        <dbReference type="EMBL" id="OCR25663.1"/>
    </source>
</evidence>
<dbReference type="InterPro" id="IPR049711">
    <property type="entry name" value="PA3371-like"/>
</dbReference>
<keyword evidence="1" id="KW-0812">Transmembrane</keyword>
<dbReference type="EMBL" id="LGSI01000030">
    <property type="protein sequence ID" value="OCR25663.1"/>
    <property type="molecule type" value="Genomic_DNA"/>
</dbReference>
<dbReference type="NCBIfam" id="NF041882">
    <property type="entry name" value="PA3371_fam"/>
    <property type="match status" value="1"/>
</dbReference>
<name>A0A1C7Z751_PSESX</name>
<dbReference type="Proteomes" id="UP000093104">
    <property type="component" value="Unassembled WGS sequence"/>
</dbReference>
<evidence type="ECO:0000313" key="3">
    <source>
        <dbReference type="Proteomes" id="UP000093104"/>
    </source>
</evidence>
<protein>
    <submittedName>
        <fullName evidence="2">Uncharacterized protein</fullName>
    </submittedName>
</protein>
<dbReference type="RefSeq" id="WP_065832683.1">
    <property type="nucleotide sequence ID" value="NZ_LGSI01000030.1"/>
</dbReference>
<organism evidence="2 3">
    <name type="scientific">Pseudomonas syringae</name>
    <dbReference type="NCBI Taxonomy" id="317"/>
    <lineage>
        <taxon>Bacteria</taxon>
        <taxon>Pseudomonadati</taxon>
        <taxon>Pseudomonadota</taxon>
        <taxon>Gammaproteobacteria</taxon>
        <taxon>Pseudomonadales</taxon>
        <taxon>Pseudomonadaceae</taxon>
        <taxon>Pseudomonas</taxon>
    </lineage>
</organism>
<reference evidence="2 3" key="1">
    <citation type="submission" date="2015-07" db="EMBL/GenBank/DDBJ databases">
        <title>Draft genome sequence of a diazotrophic, plant growth-promoting rhizobacterium of the Pseudomonas syringae complex.</title>
        <authorList>
            <person name="Patten C.L."/>
            <person name="Jeong H."/>
        </authorList>
    </citation>
    <scope>NUCLEOTIDE SEQUENCE [LARGE SCALE GENOMIC DNA]</scope>
    <source>
        <strain evidence="2 3">GR12-2</strain>
    </source>
</reference>
<keyword evidence="1" id="KW-0472">Membrane</keyword>
<feature type="transmembrane region" description="Helical" evidence="1">
    <location>
        <begin position="33"/>
        <end position="51"/>
    </location>
</feature>
<gene>
    <name evidence="2" type="ORF">AFK24_07635</name>
</gene>